<accession>A0A5B7D270</accession>
<dbReference type="EMBL" id="VSRR010000417">
    <property type="protein sequence ID" value="MPC15311.1"/>
    <property type="molecule type" value="Genomic_DNA"/>
</dbReference>
<proteinExistence type="predicted"/>
<gene>
    <name evidence="1" type="ORF">E2C01_008099</name>
</gene>
<reference evidence="1 2" key="1">
    <citation type="submission" date="2019-05" db="EMBL/GenBank/DDBJ databases">
        <title>Another draft genome of Portunus trituberculatus and its Hox gene families provides insights of decapod evolution.</title>
        <authorList>
            <person name="Jeong J.-H."/>
            <person name="Song I."/>
            <person name="Kim S."/>
            <person name="Choi T."/>
            <person name="Kim D."/>
            <person name="Ryu S."/>
            <person name="Kim W."/>
        </authorList>
    </citation>
    <scope>NUCLEOTIDE SEQUENCE [LARGE SCALE GENOMIC DNA]</scope>
    <source>
        <tissue evidence="1">Muscle</tissue>
    </source>
</reference>
<organism evidence="1 2">
    <name type="scientific">Portunus trituberculatus</name>
    <name type="common">Swimming crab</name>
    <name type="synonym">Neptunus trituberculatus</name>
    <dbReference type="NCBI Taxonomy" id="210409"/>
    <lineage>
        <taxon>Eukaryota</taxon>
        <taxon>Metazoa</taxon>
        <taxon>Ecdysozoa</taxon>
        <taxon>Arthropoda</taxon>
        <taxon>Crustacea</taxon>
        <taxon>Multicrustacea</taxon>
        <taxon>Malacostraca</taxon>
        <taxon>Eumalacostraca</taxon>
        <taxon>Eucarida</taxon>
        <taxon>Decapoda</taxon>
        <taxon>Pleocyemata</taxon>
        <taxon>Brachyura</taxon>
        <taxon>Eubrachyura</taxon>
        <taxon>Portunoidea</taxon>
        <taxon>Portunidae</taxon>
        <taxon>Portuninae</taxon>
        <taxon>Portunus</taxon>
    </lineage>
</organism>
<evidence type="ECO:0000313" key="1">
    <source>
        <dbReference type="EMBL" id="MPC15311.1"/>
    </source>
</evidence>
<keyword evidence="2" id="KW-1185">Reference proteome</keyword>
<name>A0A5B7D270_PORTR</name>
<protein>
    <submittedName>
        <fullName evidence="1">Uncharacterized protein</fullName>
    </submittedName>
</protein>
<evidence type="ECO:0000313" key="2">
    <source>
        <dbReference type="Proteomes" id="UP000324222"/>
    </source>
</evidence>
<dbReference type="Proteomes" id="UP000324222">
    <property type="component" value="Unassembled WGS sequence"/>
</dbReference>
<comment type="caution">
    <text evidence="1">The sequence shown here is derived from an EMBL/GenBank/DDBJ whole genome shotgun (WGS) entry which is preliminary data.</text>
</comment>
<sequence>MPALAPEYCKHVAPRRHFVFCQTALCMARALRDGRGGIKGLEMGAYVCHGLCVLSPVLVWEDAEREGGRDRSLHFRMYQAGQVPCRLEEVNRVYCEQQRGDQQVQVSCETRLTEKNVWPLSAPLAARCPSLFGSLGGGFLLGDIPGARKPDDPAYPFPAHVTSVSPSQGNGAAAALTQPDVVSQPMAERVGAVQTRAGSGRMKRLHPFVLPSLEPLK</sequence>
<dbReference type="AlphaFoldDB" id="A0A5B7D270"/>